<evidence type="ECO:0000313" key="5">
    <source>
        <dbReference type="Proteomes" id="UP001648503"/>
    </source>
</evidence>
<dbReference type="Pfam" id="PF20882">
    <property type="entry name" value="Sos7"/>
    <property type="match status" value="1"/>
</dbReference>
<evidence type="ECO:0000313" key="4">
    <source>
        <dbReference type="EMBL" id="KAH6599189.1"/>
    </source>
</evidence>
<dbReference type="Proteomes" id="UP001648503">
    <property type="component" value="Unassembled WGS sequence"/>
</dbReference>
<dbReference type="InterPro" id="IPR048781">
    <property type="entry name" value="Sos7_CC"/>
</dbReference>
<sequence>MLSSTDGVERKDILPEPGSSKDGCFDVQELTLLSKELNSQEFYFKKLKESFIEKFQAEDSSKENNNATSLQVGHGQVYPDDADHRTQVLDIRRLLLAHPQNTCAEKNFHKELFSKLKFNYLEQAAKESFLTRILQISPEFVSAQALQDLERNVKESKETLKVQKTNFEAQKSEIYELIESTCTAHEQVTLQQKQAVELAEQIVASEAAYQKESFIDSPRLAEITQLEKNTLSHQEMLANLRRQVDDQQKILSDQQAKRALLDKDVVRLEAHKQEAHENALEAMRISKSKDPQVEELGKWYQEAISLLYRCSGVGDIRVISDSNMEITYNMDKETIYTVMIRILLDSEEEDLTHQQQHRQHRVEAQVIDANIPIGDILSAAAGFPKLDYALSFTVRAVYTRLQNMHRRNKEILLLQASNSDVMYDAHIGEIMVHNSQSGRMFVFQLDLSYPTSEWQGIRVMGVEPTQVAGEVEIWQDKIATLKPKSFTELVPCLE</sequence>
<organism evidence="4 5">
    <name type="scientific">Batrachochytrium salamandrivorans</name>
    <dbReference type="NCBI Taxonomy" id="1357716"/>
    <lineage>
        <taxon>Eukaryota</taxon>
        <taxon>Fungi</taxon>
        <taxon>Fungi incertae sedis</taxon>
        <taxon>Chytridiomycota</taxon>
        <taxon>Chytridiomycota incertae sedis</taxon>
        <taxon>Chytridiomycetes</taxon>
        <taxon>Rhizophydiales</taxon>
        <taxon>Rhizophydiales incertae sedis</taxon>
        <taxon>Batrachochytrium</taxon>
    </lineage>
</organism>
<dbReference type="PANTHER" id="PTHR37329:SF1">
    <property type="entry name" value="KINETOCHORE PROTEIN SOS7"/>
    <property type="match status" value="1"/>
</dbReference>
<feature type="region of interest" description="Disordered" evidence="2">
    <location>
        <begin position="1"/>
        <end position="20"/>
    </location>
</feature>
<reference evidence="4 5" key="1">
    <citation type="submission" date="2021-02" db="EMBL/GenBank/DDBJ databases">
        <title>Variation within the Batrachochytrium salamandrivorans European outbreak.</title>
        <authorList>
            <person name="Kelly M."/>
            <person name="Pasmans F."/>
            <person name="Shea T.P."/>
            <person name="Munoz J.F."/>
            <person name="Carranza S."/>
            <person name="Cuomo C.A."/>
            <person name="Martel A."/>
        </authorList>
    </citation>
    <scope>NUCLEOTIDE SEQUENCE [LARGE SCALE GENOMIC DNA]</scope>
    <source>
        <strain evidence="4 5">AMFP18/2</strain>
    </source>
</reference>
<gene>
    <name evidence="4" type="ORF">BASA50_003217</name>
</gene>
<dbReference type="PANTHER" id="PTHR37329">
    <property type="entry name" value="KINETOCHORE PROTEIN SOS7"/>
    <property type="match status" value="1"/>
</dbReference>
<evidence type="ECO:0000256" key="2">
    <source>
        <dbReference type="SAM" id="MobiDB-lite"/>
    </source>
</evidence>
<feature type="domain" description="Kinetochore protein Sos7 coiled-coil" evidence="3">
    <location>
        <begin position="111"/>
        <end position="183"/>
    </location>
</feature>
<evidence type="ECO:0000256" key="1">
    <source>
        <dbReference type="SAM" id="Coils"/>
    </source>
</evidence>
<name>A0ABQ8FJK3_9FUNG</name>
<dbReference type="InterPro" id="IPR037475">
    <property type="entry name" value="Sos7"/>
</dbReference>
<keyword evidence="1" id="KW-0175">Coiled coil</keyword>
<feature type="coiled-coil region" evidence="1">
    <location>
        <begin position="223"/>
        <end position="257"/>
    </location>
</feature>
<proteinExistence type="predicted"/>
<protein>
    <recommendedName>
        <fullName evidence="3">Kinetochore protein Sos7 coiled-coil domain-containing protein</fullName>
    </recommendedName>
</protein>
<comment type="caution">
    <text evidence="4">The sequence shown here is derived from an EMBL/GenBank/DDBJ whole genome shotgun (WGS) entry which is preliminary data.</text>
</comment>
<accession>A0ABQ8FJK3</accession>
<keyword evidence="5" id="KW-1185">Reference proteome</keyword>
<dbReference type="EMBL" id="JAFCIX010000076">
    <property type="protein sequence ID" value="KAH6599189.1"/>
    <property type="molecule type" value="Genomic_DNA"/>
</dbReference>
<evidence type="ECO:0000259" key="3">
    <source>
        <dbReference type="Pfam" id="PF20882"/>
    </source>
</evidence>